<dbReference type="OrthoDB" id="9816296at2"/>
<dbReference type="EMBL" id="SFCC01000013">
    <property type="protein sequence ID" value="RZQ61235.1"/>
    <property type="molecule type" value="Genomic_DNA"/>
</dbReference>
<gene>
    <name evidence="7" type="ORF">EWH70_25535</name>
</gene>
<feature type="DNA-binding region" description="H-T-H motif" evidence="5">
    <location>
        <begin position="31"/>
        <end position="50"/>
    </location>
</feature>
<dbReference type="AlphaFoldDB" id="A0A4V2ELE0"/>
<dbReference type="GO" id="GO:0003700">
    <property type="term" value="F:DNA-binding transcription factor activity"/>
    <property type="evidence" value="ECO:0007669"/>
    <property type="project" value="TreeGrafter"/>
</dbReference>
<dbReference type="InterPro" id="IPR036271">
    <property type="entry name" value="Tet_transcr_reg_TetR-rel_C_sf"/>
</dbReference>
<dbReference type="GO" id="GO:0000976">
    <property type="term" value="F:transcription cis-regulatory region binding"/>
    <property type="evidence" value="ECO:0007669"/>
    <property type="project" value="TreeGrafter"/>
</dbReference>
<evidence type="ECO:0000313" key="7">
    <source>
        <dbReference type="EMBL" id="RZQ61235.1"/>
    </source>
</evidence>
<evidence type="ECO:0000259" key="6">
    <source>
        <dbReference type="PROSITE" id="PS50977"/>
    </source>
</evidence>
<evidence type="ECO:0000256" key="2">
    <source>
        <dbReference type="ARBA" id="ARBA00023015"/>
    </source>
</evidence>
<dbReference type="InterPro" id="IPR001647">
    <property type="entry name" value="HTH_TetR"/>
</dbReference>
<proteinExistence type="predicted"/>
<keyword evidence="2" id="KW-0805">Transcription regulation</keyword>
<comment type="caution">
    <text evidence="7">The sequence shown here is derived from an EMBL/GenBank/DDBJ whole genome shotgun (WGS) entry which is preliminary data.</text>
</comment>
<organism evidence="7 8">
    <name type="scientific">Amycolatopsis suaedae</name>
    <dbReference type="NCBI Taxonomy" id="2510978"/>
    <lineage>
        <taxon>Bacteria</taxon>
        <taxon>Bacillati</taxon>
        <taxon>Actinomycetota</taxon>
        <taxon>Actinomycetes</taxon>
        <taxon>Pseudonocardiales</taxon>
        <taxon>Pseudonocardiaceae</taxon>
        <taxon>Amycolatopsis</taxon>
    </lineage>
</organism>
<evidence type="ECO:0000256" key="1">
    <source>
        <dbReference type="ARBA" id="ARBA00022491"/>
    </source>
</evidence>
<feature type="domain" description="HTH tetR-type" evidence="6">
    <location>
        <begin position="8"/>
        <end position="68"/>
    </location>
</feature>
<dbReference type="PANTHER" id="PTHR30055">
    <property type="entry name" value="HTH-TYPE TRANSCRIPTIONAL REGULATOR RUTR"/>
    <property type="match status" value="1"/>
</dbReference>
<evidence type="ECO:0000313" key="8">
    <source>
        <dbReference type="Proteomes" id="UP000292003"/>
    </source>
</evidence>
<name>A0A4V2ELE0_9PSEU</name>
<accession>A0A4V2ELE0</accession>
<dbReference type="Proteomes" id="UP000292003">
    <property type="component" value="Unassembled WGS sequence"/>
</dbReference>
<evidence type="ECO:0000256" key="4">
    <source>
        <dbReference type="ARBA" id="ARBA00023163"/>
    </source>
</evidence>
<sequence>MGKPVDPARRRADLAEAVLRIVHRDGVAKVSVRNVAKEAGLVQGSVRHYFASQHDLLAFSLQVAGERIRGRMGAIDPGPDLRAAVEQAVLNVLPLDEDRRAESEVWLAFTGAALSDPRLREVNDSSFDGLRELSAMLVTGLAEAGLVPSTVDVEFEADRLHALLDGLAVHGVTRPERMTAERMTAVITRHLDELCRQPR</sequence>
<dbReference type="SUPFAM" id="SSF46689">
    <property type="entry name" value="Homeodomain-like"/>
    <property type="match status" value="1"/>
</dbReference>
<dbReference type="InterPro" id="IPR009057">
    <property type="entry name" value="Homeodomain-like_sf"/>
</dbReference>
<evidence type="ECO:0000256" key="3">
    <source>
        <dbReference type="ARBA" id="ARBA00023125"/>
    </source>
</evidence>
<dbReference type="InterPro" id="IPR039538">
    <property type="entry name" value="BetI_C"/>
</dbReference>
<dbReference type="Gene3D" id="1.10.357.10">
    <property type="entry name" value="Tetracycline Repressor, domain 2"/>
    <property type="match status" value="1"/>
</dbReference>
<dbReference type="RefSeq" id="WP_130478049.1">
    <property type="nucleotide sequence ID" value="NZ_SFCC01000013.1"/>
</dbReference>
<keyword evidence="3 5" id="KW-0238">DNA-binding</keyword>
<dbReference type="PROSITE" id="PS50977">
    <property type="entry name" value="HTH_TETR_2"/>
    <property type="match status" value="1"/>
</dbReference>
<keyword evidence="1" id="KW-0678">Repressor</keyword>
<dbReference type="Pfam" id="PF13977">
    <property type="entry name" value="TetR_C_6"/>
    <property type="match status" value="1"/>
</dbReference>
<dbReference type="PANTHER" id="PTHR30055:SF234">
    <property type="entry name" value="HTH-TYPE TRANSCRIPTIONAL REGULATOR BETI"/>
    <property type="match status" value="1"/>
</dbReference>
<keyword evidence="4" id="KW-0804">Transcription</keyword>
<keyword evidence="8" id="KW-1185">Reference proteome</keyword>
<dbReference type="SUPFAM" id="SSF48498">
    <property type="entry name" value="Tetracyclin repressor-like, C-terminal domain"/>
    <property type="match status" value="1"/>
</dbReference>
<protein>
    <submittedName>
        <fullName evidence="7">TetR family transcriptional regulator</fullName>
    </submittedName>
</protein>
<dbReference type="InterPro" id="IPR050109">
    <property type="entry name" value="HTH-type_TetR-like_transc_reg"/>
</dbReference>
<evidence type="ECO:0000256" key="5">
    <source>
        <dbReference type="PROSITE-ProRule" id="PRU00335"/>
    </source>
</evidence>
<reference evidence="7 8" key="1">
    <citation type="submission" date="2019-02" db="EMBL/GenBank/DDBJ databases">
        <title>Draft genome sequence of Amycolatopsis sp. 8-3EHSu isolated from roots of Suaeda maritima.</title>
        <authorList>
            <person name="Duangmal K."/>
            <person name="Chantavorakit T."/>
        </authorList>
    </citation>
    <scope>NUCLEOTIDE SEQUENCE [LARGE SCALE GENOMIC DNA]</scope>
    <source>
        <strain evidence="7 8">8-3EHSu</strain>
    </source>
</reference>
<dbReference type="Pfam" id="PF00440">
    <property type="entry name" value="TetR_N"/>
    <property type="match status" value="1"/>
</dbReference>